<dbReference type="Gene3D" id="3.10.110.10">
    <property type="entry name" value="Ubiquitin Conjugating Enzyme"/>
    <property type="match status" value="1"/>
</dbReference>
<keyword evidence="2" id="KW-1185">Reference proteome</keyword>
<reference evidence="1 2" key="1">
    <citation type="submission" date="2024-04" db="EMBL/GenBank/DDBJ databases">
        <title>Tritrichomonas musculus Genome.</title>
        <authorList>
            <person name="Alves-Ferreira E."/>
            <person name="Grigg M."/>
            <person name="Lorenzi H."/>
            <person name="Galac M."/>
        </authorList>
    </citation>
    <scope>NUCLEOTIDE SEQUENCE [LARGE SCALE GENOMIC DNA]</scope>
    <source>
        <strain evidence="1 2">EAF2021</strain>
    </source>
</reference>
<organism evidence="1 2">
    <name type="scientific">Tritrichomonas musculus</name>
    <dbReference type="NCBI Taxonomy" id="1915356"/>
    <lineage>
        <taxon>Eukaryota</taxon>
        <taxon>Metamonada</taxon>
        <taxon>Parabasalia</taxon>
        <taxon>Tritrichomonadida</taxon>
        <taxon>Tritrichomonadidae</taxon>
        <taxon>Tritrichomonas</taxon>
    </lineage>
</organism>
<sequence>MSKLMKSLRPTTTPLDKIKFHYQDNTIEKPKKYIKVYPKDRTIFNFMQNILPNSPSMYDVYVNGKLLTDLSQTLESIQDNLNPSIFLTFESKKIEIKLFSTRYPKGEDLSFLSNVNKESFFNDKLKIDEDDYFIIYDSNGSNVEISDDNCVEEIESGKTYYLISYPKYLKYDPKTEMNIYINNIFDFLKIELPQFSQLLSIFYLLKEDIKLKEKIFEKLKNKEYHPVDFVIKSEINYIDINLIMSLFFIKENDEDYIQLFNRLLKRAQINVFDSKLFVITKNVKIGTIISFDNKSYGVFKKFNDNENSYEYFDPYKNESITSSIGYSDIDNPDQITAIYIDTSGTMRIPFDSDGRKRYEAAEKIANLIIHNVRDNSIYDPLICFTKCKISNDQFPLKFKKDEIKGKTNIWDSLDDIIGYIIDDKYPENCPRRIVIISDGEDTISTAKREDVLKKIQKYNIIVDSIILCKDENAEDPYKFSIYTNGVYMFTDDLKSALKFVSLDPFYDLGLRKPLIKKSIPNEPFDNEQSEDNYQMYTKVKNFVQFDPINDPHQFYVDFENGLLKPSLKKLDENDQNIILRELFECLSSEGDGNFYTFLIKDNDNEEMFKHWCVFIKMDNKEDASYYWQLKIDFDSYYPFTTPKMRIISHPELIINKEQYISDYGTIKNKEVWDSSVLKSLRKIIEIAKKFKFKEFEYNYDNSPVSVINKSLSMIINVLFEDD</sequence>
<evidence type="ECO:0000313" key="2">
    <source>
        <dbReference type="Proteomes" id="UP001470230"/>
    </source>
</evidence>
<evidence type="ECO:0008006" key="3">
    <source>
        <dbReference type="Google" id="ProtNLM"/>
    </source>
</evidence>
<dbReference type="Gene3D" id="3.40.50.410">
    <property type="entry name" value="von Willebrand factor, type A domain"/>
    <property type="match status" value="1"/>
</dbReference>
<dbReference type="CDD" id="cd00198">
    <property type="entry name" value="vWFA"/>
    <property type="match status" value="1"/>
</dbReference>
<proteinExistence type="predicted"/>
<gene>
    <name evidence="1" type="ORF">M9Y10_027800</name>
</gene>
<dbReference type="SUPFAM" id="SSF54495">
    <property type="entry name" value="UBC-like"/>
    <property type="match status" value="1"/>
</dbReference>
<name>A0ABR2H554_9EUKA</name>
<dbReference type="Proteomes" id="UP001470230">
    <property type="component" value="Unassembled WGS sequence"/>
</dbReference>
<comment type="caution">
    <text evidence="1">The sequence shown here is derived from an EMBL/GenBank/DDBJ whole genome shotgun (WGS) entry which is preliminary data.</text>
</comment>
<dbReference type="InterPro" id="IPR036465">
    <property type="entry name" value="vWFA_dom_sf"/>
</dbReference>
<protein>
    <recommendedName>
        <fullName evidence="3">VWFA domain-containing protein</fullName>
    </recommendedName>
</protein>
<dbReference type="SUPFAM" id="SSF53300">
    <property type="entry name" value="vWA-like"/>
    <property type="match status" value="1"/>
</dbReference>
<dbReference type="InterPro" id="IPR016135">
    <property type="entry name" value="UBQ-conjugating_enzyme/RWD"/>
</dbReference>
<accession>A0ABR2H554</accession>
<evidence type="ECO:0000313" key="1">
    <source>
        <dbReference type="EMBL" id="KAK8840966.1"/>
    </source>
</evidence>
<dbReference type="EMBL" id="JAPFFF010000043">
    <property type="protein sequence ID" value="KAK8840966.1"/>
    <property type="molecule type" value="Genomic_DNA"/>
</dbReference>